<dbReference type="GO" id="GO:0046872">
    <property type="term" value="F:metal ion binding"/>
    <property type="evidence" value="ECO:0007669"/>
    <property type="project" value="InterPro"/>
</dbReference>
<dbReference type="InterPro" id="IPR034660">
    <property type="entry name" value="DinB/YfiT-like"/>
</dbReference>
<feature type="domain" description="Mycothiol-dependent maleylpyruvate isomerase metal-binding" evidence="1">
    <location>
        <begin position="14"/>
        <end position="134"/>
    </location>
</feature>
<dbReference type="SUPFAM" id="SSF109854">
    <property type="entry name" value="DinB/YfiT-like putative metalloenzymes"/>
    <property type="match status" value="1"/>
</dbReference>
<dbReference type="GO" id="GO:0005886">
    <property type="term" value="C:plasma membrane"/>
    <property type="evidence" value="ECO:0007669"/>
    <property type="project" value="TreeGrafter"/>
</dbReference>
<evidence type="ECO:0000313" key="2">
    <source>
        <dbReference type="EMBL" id="SPD86303.1"/>
    </source>
</evidence>
<accession>A0A2N9JEX0</accession>
<dbReference type="EMBL" id="LT985188">
    <property type="protein sequence ID" value="SPD86303.1"/>
    <property type="molecule type" value="Genomic_DNA"/>
</dbReference>
<dbReference type="InterPro" id="IPR017517">
    <property type="entry name" value="Maleyloyr_isom"/>
</dbReference>
<organism evidence="2 3">
    <name type="scientific">Micropruina glycogenica</name>
    <dbReference type="NCBI Taxonomy" id="75385"/>
    <lineage>
        <taxon>Bacteria</taxon>
        <taxon>Bacillati</taxon>
        <taxon>Actinomycetota</taxon>
        <taxon>Actinomycetes</taxon>
        <taxon>Propionibacteriales</taxon>
        <taxon>Nocardioidaceae</taxon>
        <taxon>Micropruina</taxon>
    </lineage>
</organism>
<dbReference type="OrthoDB" id="3671213at2"/>
<evidence type="ECO:0000313" key="3">
    <source>
        <dbReference type="Proteomes" id="UP000238164"/>
    </source>
</evidence>
<proteinExistence type="predicted"/>
<keyword evidence="3" id="KW-1185">Reference proteome</keyword>
<dbReference type="RefSeq" id="WP_105185330.1">
    <property type="nucleotide sequence ID" value="NZ_BAAAGO010000018.1"/>
</dbReference>
<evidence type="ECO:0000259" key="1">
    <source>
        <dbReference type="Pfam" id="PF11716"/>
    </source>
</evidence>
<dbReference type="InterPro" id="IPR024344">
    <property type="entry name" value="MDMPI_metal-binding"/>
</dbReference>
<dbReference type="AlphaFoldDB" id="A0A2N9JEX0"/>
<protein>
    <recommendedName>
        <fullName evidence="1">Mycothiol-dependent maleylpyruvate isomerase metal-binding domain-containing protein</fullName>
    </recommendedName>
</protein>
<gene>
    <name evidence="2" type="ORF">MPLG2_1267</name>
</gene>
<reference evidence="2 3" key="1">
    <citation type="submission" date="2018-02" db="EMBL/GenBank/DDBJ databases">
        <authorList>
            <person name="Cohen D.B."/>
            <person name="Kent A.D."/>
        </authorList>
    </citation>
    <scope>NUCLEOTIDE SEQUENCE [LARGE SCALE GENOMIC DNA]</scope>
    <source>
        <strain evidence="2">1</strain>
    </source>
</reference>
<sequence length="254" mass="27168">MPNTLEFADLGEAIGNATAVLRNNAASAGLAVAVPTCPGWTMHDLLAHQGMVHRWAAAKVRDEPTRHDPEVLAEAAASDDLLQWLDDGMVDLLNALAGAPDDLEVPFFLMDAPAPRQAWTRRQAHETTIHGVDAMAARLGRAPLPQELWFSPALARDGIDELLMGFTGLAHYGLTLPRPARVSVQTDDGLGAWTVAIGPDGAVPASGAHPDADTVLTGSARGLYTGLWNRGDAFTTHGDPEPLRFLREQLRVAR</sequence>
<name>A0A2N9JEX0_9ACTN</name>
<dbReference type="KEGG" id="mgg:MPLG2_1267"/>
<dbReference type="NCBIfam" id="TIGR03083">
    <property type="entry name" value="maleylpyruvate isomerase family mycothiol-dependent enzyme"/>
    <property type="match status" value="1"/>
</dbReference>
<dbReference type="PANTHER" id="PTHR40758">
    <property type="entry name" value="CONSERVED PROTEIN"/>
    <property type="match status" value="1"/>
</dbReference>
<dbReference type="PANTHER" id="PTHR40758:SF1">
    <property type="entry name" value="CONSERVED PROTEIN"/>
    <property type="match status" value="1"/>
</dbReference>
<dbReference type="Proteomes" id="UP000238164">
    <property type="component" value="Chromosome 1"/>
</dbReference>
<dbReference type="Pfam" id="PF11716">
    <property type="entry name" value="MDMPI_N"/>
    <property type="match status" value="1"/>
</dbReference>